<dbReference type="InterPro" id="IPR016024">
    <property type="entry name" value="ARM-type_fold"/>
</dbReference>
<comment type="caution">
    <text evidence="4">The sequence shown here is derived from an EMBL/GenBank/DDBJ whole genome shotgun (WGS) entry which is preliminary data.</text>
</comment>
<evidence type="ECO:0000313" key="4">
    <source>
        <dbReference type="EMBL" id="KAF5362607.1"/>
    </source>
</evidence>
<proteinExistence type="predicted"/>
<feature type="region of interest" description="Disordered" evidence="1">
    <location>
        <begin position="113"/>
        <end position="147"/>
    </location>
</feature>
<feature type="compositionally biased region" description="Basic and acidic residues" evidence="1">
    <location>
        <begin position="515"/>
        <end position="530"/>
    </location>
</feature>
<reference evidence="4 5" key="1">
    <citation type="journal article" date="2020" name="ISME J.">
        <title>Uncovering the hidden diversity of litter-decomposition mechanisms in mushroom-forming fungi.</title>
        <authorList>
            <person name="Floudas D."/>
            <person name="Bentzer J."/>
            <person name="Ahren D."/>
            <person name="Johansson T."/>
            <person name="Persson P."/>
            <person name="Tunlid A."/>
        </authorList>
    </citation>
    <scope>NUCLEOTIDE SEQUENCE [LARGE SCALE GENOMIC DNA]</scope>
    <source>
        <strain evidence="4 5">CBS 291.85</strain>
    </source>
</reference>
<feature type="transmembrane region" description="Helical" evidence="2">
    <location>
        <begin position="741"/>
        <end position="760"/>
    </location>
</feature>
<dbReference type="EMBL" id="JAACJM010000038">
    <property type="protein sequence ID" value="KAF5362607.1"/>
    <property type="molecule type" value="Genomic_DNA"/>
</dbReference>
<gene>
    <name evidence="4" type="ORF">D9758_009564</name>
</gene>
<feature type="domain" description="T6SS Phospholipase effector Tle1-like catalytic" evidence="3">
    <location>
        <begin position="243"/>
        <end position="322"/>
    </location>
</feature>
<protein>
    <recommendedName>
        <fullName evidence="3">T6SS Phospholipase effector Tle1-like catalytic domain-containing protein</fullName>
    </recommendedName>
</protein>
<feature type="region of interest" description="Disordered" evidence="1">
    <location>
        <begin position="478"/>
        <end position="542"/>
    </location>
</feature>
<feature type="region of interest" description="Disordered" evidence="1">
    <location>
        <begin position="174"/>
        <end position="206"/>
    </location>
</feature>
<keyword evidence="2" id="KW-0812">Transmembrane</keyword>
<feature type="domain" description="T6SS Phospholipase effector Tle1-like catalytic" evidence="3">
    <location>
        <begin position="324"/>
        <end position="583"/>
    </location>
</feature>
<feature type="region of interest" description="Disordered" evidence="1">
    <location>
        <begin position="1"/>
        <end position="41"/>
    </location>
</feature>
<name>A0A8H5GCU1_9AGAR</name>
<keyword evidence="2" id="KW-1133">Transmembrane helix</keyword>
<dbReference type="PANTHER" id="PTHR33840">
    <property type="match status" value="1"/>
</dbReference>
<evidence type="ECO:0000313" key="5">
    <source>
        <dbReference type="Proteomes" id="UP000559256"/>
    </source>
</evidence>
<evidence type="ECO:0000259" key="3">
    <source>
        <dbReference type="Pfam" id="PF09994"/>
    </source>
</evidence>
<organism evidence="4 5">
    <name type="scientific">Tetrapyrgos nigripes</name>
    <dbReference type="NCBI Taxonomy" id="182062"/>
    <lineage>
        <taxon>Eukaryota</taxon>
        <taxon>Fungi</taxon>
        <taxon>Dikarya</taxon>
        <taxon>Basidiomycota</taxon>
        <taxon>Agaricomycotina</taxon>
        <taxon>Agaricomycetes</taxon>
        <taxon>Agaricomycetidae</taxon>
        <taxon>Agaricales</taxon>
        <taxon>Marasmiineae</taxon>
        <taxon>Marasmiaceae</taxon>
        <taxon>Tetrapyrgos</taxon>
    </lineage>
</organism>
<feature type="transmembrane region" description="Helical" evidence="2">
    <location>
        <begin position="711"/>
        <end position="729"/>
    </location>
</feature>
<dbReference type="SUPFAM" id="SSF48371">
    <property type="entry name" value="ARM repeat"/>
    <property type="match status" value="1"/>
</dbReference>
<keyword evidence="2" id="KW-0472">Membrane</keyword>
<dbReference type="Pfam" id="PF09994">
    <property type="entry name" value="T6SS_Tle1-like_cat"/>
    <property type="match status" value="2"/>
</dbReference>
<evidence type="ECO:0000256" key="1">
    <source>
        <dbReference type="SAM" id="MobiDB-lite"/>
    </source>
</evidence>
<accession>A0A8H5GCU1</accession>
<feature type="compositionally biased region" description="Polar residues" evidence="1">
    <location>
        <begin position="1"/>
        <end position="12"/>
    </location>
</feature>
<dbReference type="OrthoDB" id="538223at2759"/>
<dbReference type="Proteomes" id="UP000559256">
    <property type="component" value="Unassembled WGS sequence"/>
</dbReference>
<keyword evidence="5" id="KW-1185">Reference proteome</keyword>
<dbReference type="InterPro" id="IPR018712">
    <property type="entry name" value="Tle1-like_cat"/>
</dbReference>
<dbReference type="PANTHER" id="PTHR33840:SF1">
    <property type="entry name" value="TLE1 PHOSPHOLIPASE DOMAIN-CONTAINING PROTEIN"/>
    <property type="match status" value="1"/>
</dbReference>
<evidence type="ECO:0000256" key="2">
    <source>
        <dbReference type="SAM" id="Phobius"/>
    </source>
</evidence>
<sequence>MHPPISESSEQSGEVPEGVDGTMIDDRQPNVSPAGAAVTPRDEIVDEVATIELNHNVRSEGLPLSNGQSDKVVAEDSVQIVPPVSDGVPSIDESGQSTVDAFLEAQSRMSITSFSEEEQVKGKAETNDGLTPALSGEHDTTPDLNGTATTITESLEESSGPTPGTGLIVTTTAEQQPTDAGAPTTDLSSSSEPSPAKNRRKEDSKCKCRCDPDCDCDCTCSDPSHCYCRHEKCEKSCGRHKGRNLIVSIDGTSNQFGKNNTNVVELHSRIVTGDGMQLKCYLSGIGTALPPSPLMLSYWKVKFGNWIDLAIAWRFARIIQEAWFSRGAYQVRTLAGMIHTLGLLEAGNKTMIPYAYDLYTMAGGDCYVLFFPNSECLTRVAGTDHNKIVNNFKRSFSYEDVRVHFVGAWDTVSSIGVLRQKPLPLSNTTSHVCFFRHALALDERRVKFIPEYLKLDADTSDLEETKFQAPIDKRDVGLKGSKSHTAVEKKDDSQCQDDDTLRIGAEPQPTVTETTHAEGMRQDDDNERTGAEQQPRVSETTHAEGILKSKEVWFAGTHSDIGGGYRRNITLDNAGIPLLWMENEASRTGLILRAREEGIDWKWDALASEQPTESLTPFPWYLFEDLPIASWEHLHDNVQELRWTFHESCTWIWLSKLVQDSHVLRLDFIPNVLEFSYCNWLKEPFTKFHLSGDFPSISIQNGVMSGKLTRAAIWLCIFFCMLFARIIMGETGCVAIWLLRFDLYIVLAPYFLPGMGFTLMPHQGRGRTIQKGQLIHASVAFKNKYTPLASLRDFDWSQLTGKGRVKGGMIVDISWSESPELRGRLEMDLFDASLVKETINHFLETSFQAAEKRQLLHRLSFIARSRDGAETVAQHTGSLIQILARSIIQSSDNTLSVLDLARGEGPAREQDSAGYLGALSAECLAHVVRNAQNMEQHFQSLKNVIEPAAAQLQNYLDSKSVDSDSRGYADLLLCILAASGACKDMSQTISSQKGLARNLAVLLRDEVLSTSAARALSAALNEIPDMTESEDPDWKPDACKALLEMLQDAAMNRDSRNAAFQCLSILEQSDHLLKHLVQCLDQPRSEVKRRFFFILSLGTALDGRRTALQDAIQEIGLLTQLLQIVHDTDEHICVRLMASDMLATLLSNGRLYHCNVIDIAILCEMLFSPQVPDPNKLSKKAALHQCDATESDGVAMYIFRENAEKIVYLLKTIGSNAGKAHTIRWLVSCLKYIDDDVLKEIRKLEATRGLASQLFELIQASQGRLLMEQTLAHSLYGCVLDLALSKSQAPGVRLSAFDALYEWSRSISSELLVKSATVQKLVDLISSPASEEWPSIKDACLSCNGLKDSLAQNWPISSYHPANLAMEILLVLSRDDDLREAITEGKPFAAIISVLSDRHGRYAPAIRKSAAYFVEYMADHERACKEMLESDIIVPLLDLHEEFVKEGTYYQYTRDALGALKGSGKIFSELSSLSTVNPPITTADKWLENQSEDLRSRYERLKQDEYVYGW</sequence>